<sequence length="334" mass="39165">MQMKANIENQLQAKLNELRRNTIPQKCLDFCLDFVHTRVGKVIQNYEVKPYGGAANQLSSMKNGDIDCTIICDLKNLQFVQRTNTNDADSENNDFGRIIQSENDMKLALLSKLDIGELADNSLYNNPVVRFSIKYNNQFIDVDVTINSDFPIQNTKYIEQCIGKFKHASDLILYLKHMLQVHNQARANSVNSIKSYAIYMMVIHYLSDQKQPNKKNFVDILRGFLSYFMQFNWEDQCVAQSMNNKYLETRKNDFEGLFVLDPFEQDRNVSDNMTYDSTRQLFELFRNVFDYLSTLSKTDVCSMENCMVHIYRKQQILWKEVQLEINKRNWACVE</sequence>
<gene>
    <name evidence="2" type="ORF">HINF_LOCUS10372</name>
    <name evidence="1" type="ORF">HINF_LOCUS64934</name>
</gene>
<proteinExistence type="predicted"/>
<evidence type="ECO:0000313" key="2">
    <source>
        <dbReference type="EMBL" id="CAL5988432.1"/>
    </source>
</evidence>
<organism evidence="1">
    <name type="scientific">Hexamita inflata</name>
    <dbReference type="NCBI Taxonomy" id="28002"/>
    <lineage>
        <taxon>Eukaryota</taxon>
        <taxon>Metamonada</taxon>
        <taxon>Diplomonadida</taxon>
        <taxon>Hexamitidae</taxon>
        <taxon>Hexamitinae</taxon>
        <taxon>Hexamita</taxon>
    </lineage>
</organism>
<reference evidence="2 3" key="2">
    <citation type="submission" date="2024-07" db="EMBL/GenBank/DDBJ databases">
        <authorList>
            <person name="Akdeniz Z."/>
        </authorList>
    </citation>
    <scope>NUCLEOTIDE SEQUENCE [LARGE SCALE GENOMIC DNA]</scope>
</reference>
<name>A0AA86V1S6_9EUKA</name>
<dbReference type="Proteomes" id="UP001642409">
    <property type="component" value="Unassembled WGS sequence"/>
</dbReference>
<keyword evidence="3" id="KW-1185">Reference proteome</keyword>
<evidence type="ECO:0000313" key="3">
    <source>
        <dbReference type="Proteomes" id="UP001642409"/>
    </source>
</evidence>
<dbReference type="AlphaFoldDB" id="A0AA86V1S6"/>
<dbReference type="SUPFAM" id="SSF81631">
    <property type="entry name" value="PAP/OAS1 substrate-binding domain"/>
    <property type="match status" value="1"/>
</dbReference>
<dbReference type="GO" id="GO:0031123">
    <property type="term" value="P:RNA 3'-end processing"/>
    <property type="evidence" value="ECO:0007669"/>
    <property type="project" value="TreeGrafter"/>
</dbReference>
<dbReference type="Gene3D" id="1.10.1410.10">
    <property type="match status" value="1"/>
</dbReference>
<reference evidence="1" key="1">
    <citation type="submission" date="2023-06" db="EMBL/GenBank/DDBJ databases">
        <authorList>
            <person name="Kurt Z."/>
        </authorList>
    </citation>
    <scope>NUCLEOTIDE SEQUENCE</scope>
</reference>
<dbReference type="SUPFAM" id="SSF81301">
    <property type="entry name" value="Nucleotidyltransferase"/>
    <property type="match status" value="1"/>
</dbReference>
<accession>A0AA86V1S6</accession>
<dbReference type="InterPro" id="IPR043519">
    <property type="entry name" value="NT_sf"/>
</dbReference>
<dbReference type="EMBL" id="CATOUU010001177">
    <property type="protein sequence ID" value="CAI9977289.1"/>
    <property type="molecule type" value="Genomic_DNA"/>
</dbReference>
<protein>
    <submittedName>
        <fullName evidence="1">PAP/25A associated domain family</fullName>
    </submittedName>
    <submittedName>
        <fullName evidence="2">PAP/25A_associated domain family</fullName>
    </submittedName>
</protein>
<dbReference type="PANTHER" id="PTHR12271:SF40">
    <property type="entry name" value="POLY(A) RNA POLYMERASE GLD2"/>
    <property type="match status" value="1"/>
</dbReference>
<comment type="caution">
    <text evidence="1">The sequence shown here is derived from an EMBL/GenBank/DDBJ whole genome shotgun (WGS) entry which is preliminary data.</text>
</comment>
<dbReference type="EMBL" id="CAXDID020000022">
    <property type="protein sequence ID" value="CAL5988432.1"/>
    <property type="molecule type" value="Genomic_DNA"/>
</dbReference>
<dbReference type="GO" id="GO:0016779">
    <property type="term" value="F:nucleotidyltransferase activity"/>
    <property type="evidence" value="ECO:0007669"/>
    <property type="project" value="TreeGrafter"/>
</dbReference>
<evidence type="ECO:0000313" key="1">
    <source>
        <dbReference type="EMBL" id="CAI9977289.1"/>
    </source>
</evidence>
<dbReference type="PANTHER" id="PTHR12271">
    <property type="entry name" value="POLY A POLYMERASE CID PAP -RELATED"/>
    <property type="match status" value="1"/>
</dbReference>